<feature type="compositionally biased region" description="Low complexity" evidence="1">
    <location>
        <begin position="65"/>
        <end position="75"/>
    </location>
</feature>
<proteinExistence type="predicted"/>
<dbReference type="GO" id="GO:0045892">
    <property type="term" value="P:negative regulation of DNA-templated transcription"/>
    <property type="evidence" value="ECO:0007669"/>
    <property type="project" value="InterPro"/>
</dbReference>
<organism evidence="2 3">
    <name type="scientific">Pelusios castaneus</name>
    <name type="common">West African mud turtle</name>
    <dbReference type="NCBI Taxonomy" id="367368"/>
    <lineage>
        <taxon>Eukaryota</taxon>
        <taxon>Metazoa</taxon>
        <taxon>Chordata</taxon>
        <taxon>Craniata</taxon>
        <taxon>Vertebrata</taxon>
        <taxon>Euteleostomi</taxon>
        <taxon>Archelosauria</taxon>
        <taxon>Testudinata</taxon>
        <taxon>Testudines</taxon>
        <taxon>Pleurodira</taxon>
        <taxon>Pelomedusidae</taxon>
        <taxon>Pelusios</taxon>
    </lineage>
</organism>
<dbReference type="InterPro" id="IPR031602">
    <property type="entry name" value="CIPC"/>
</dbReference>
<keyword evidence="3" id="KW-1185">Reference proteome</keyword>
<evidence type="ECO:0000313" key="3">
    <source>
        <dbReference type="Proteomes" id="UP000694393"/>
    </source>
</evidence>
<feature type="region of interest" description="Disordered" evidence="1">
    <location>
        <begin position="1"/>
        <end position="80"/>
    </location>
</feature>
<reference evidence="2" key="1">
    <citation type="submission" date="2025-08" db="UniProtKB">
        <authorList>
            <consortium name="Ensembl"/>
        </authorList>
    </citation>
    <scope>IDENTIFICATION</scope>
</reference>
<dbReference type="PANTHER" id="PTHR34648">
    <property type="entry name" value="CLOCK-INTERACTING PACEMAKER"/>
    <property type="match status" value="1"/>
</dbReference>
<dbReference type="Pfam" id="PF15800">
    <property type="entry name" value="CiPC"/>
    <property type="match status" value="1"/>
</dbReference>
<feature type="region of interest" description="Disordered" evidence="1">
    <location>
        <begin position="394"/>
        <end position="436"/>
    </location>
</feature>
<dbReference type="PANTHER" id="PTHR34648:SF7">
    <property type="entry name" value="SI:CH211-132B12.7"/>
    <property type="match status" value="1"/>
</dbReference>
<name>A0A8C8SS48_9SAUR</name>
<accession>A0A8C8SS48</accession>
<feature type="region of interest" description="Disordered" evidence="1">
    <location>
        <begin position="190"/>
        <end position="213"/>
    </location>
</feature>
<dbReference type="Proteomes" id="UP000694393">
    <property type="component" value="Unplaced"/>
</dbReference>
<dbReference type="GO" id="GO:0042754">
    <property type="term" value="P:negative regulation of circadian rhythm"/>
    <property type="evidence" value="ECO:0007669"/>
    <property type="project" value="InterPro"/>
</dbReference>
<evidence type="ECO:0000313" key="2">
    <source>
        <dbReference type="Ensembl" id="ENSPCEP00000024256.1"/>
    </source>
</evidence>
<sequence length="436" mass="45780">MPVEKPPPAERLCQPLPVRGMAAGSSGSEGHTGPLDKPAVGSEGSRRAPGTHLPASESEKDSGFSDTSSESLSTLDHADTEEPAVCASHWAAKGPRLRAAPGLDGTLARFTPVYIVKNVILKQPLGASSSTQLLAWSGQAPLDTLQGQARLLFLQQPVATATEKPLLPSQKPQAKDTYLPILNAYPKIAPHPGCSQENKAAAGPPAGSGNTDHAKSKHFYLEEAWVSSSELAVPPGSEPQKEQHPGGARQVPAAGSAEPLSQNAVTSSMELARPAPSSVADQGSPVPLDLAERRVLSKAAKKLGSSLGKQRRFHNTVEILRKSGLLGVTLRTKELIRQNSSTQREIAELREHARLLCEAVQNNNAQAWAQLQEAMSLSASYWARRGASPNTLAKATSQSLGAEAAAAPTDFSGESLPGSPMSLVLTPDPSMHTAVP</sequence>
<evidence type="ECO:0008006" key="4">
    <source>
        <dbReference type="Google" id="ProtNLM"/>
    </source>
</evidence>
<evidence type="ECO:0000256" key="1">
    <source>
        <dbReference type="SAM" id="MobiDB-lite"/>
    </source>
</evidence>
<protein>
    <recommendedName>
        <fullName evidence="4">CLOCK-interacting pacemaker</fullName>
    </recommendedName>
</protein>
<dbReference type="AlphaFoldDB" id="A0A8C8SS48"/>
<reference evidence="2" key="2">
    <citation type="submission" date="2025-09" db="UniProtKB">
        <authorList>
            <consortium name="Ensembl"/>
        </authorList>
    </citation>
    <scope>IDENTIFICATION</scope>
</reference>
<feature type="compositionally biased region" description="Polar residues" evidence="1">
    <location>
        <begin position="259"/>
        <end position="268"/>
    </location>
</feature>
<dbReference type="Ensembl" id="ENSPCET00000025069.1">
    <property type="protein sequence ID" value="ENSPCEP00000024256.1"/>
    <property type="gene ID" value="ENSPCEG00000018354.1"/>
</dbReference>
<feature type="region of interest" description="Disordered" evidence="1">
    <location>
        <begin position="230"/>
        <end position="268"/>
    </location>
</feature>
<dbReference type="GO" id="GO:0005634">
    <property type="term" value="C:nucleus"/>
    <property type="evidence" value="ECO:0007669"/>
    <property type="project" value="TreeGrafter"/>
</dbReference>